<gene>
    <name evidence="3" type="ORF">HPB51_010983</name>
</gene>
<evidence type="ECO:0000256" key="1">
    <source>
        <dbReference type="PROSITE-ProRule" id="PRU00047"/>
    </source>
</evidence>
<keyword evidence="1" id="KW-0479">Metal-binding</keyword>
<evidence type="ECO:0000259" key="2">
    <source>
        <dbReference type="PROSITE" id="PS50158"/>
    </source>
</evidence>
<keyword evidence="1" id="KW-0862">Zinc</keyword>
<dbReference type="InterPro" id="IPR036875">
    <property type="entry name" value="Znf_CCHC_sf"/>
</dbReference>
<dbReference type="GO" id="GO:0008270">
    <property type="term" value="F:zinc ion binding"/>
    <property type="evidence" value="ECO:0007669"/>
    <property type="project" value="UniProtKB-KW"/>
</dbReference>
<dbReference type="AlphaFoldDB" id="A0A9J6D9I7"/>
<accession>A0A9J6D9I7</accession>
<dbReference type="GO" id="GO:0003723">
    <property type="term" value="F:RNA binding"/>
    <property type="evidence" value="ECO:0007669"/>
    <property type="project" value="InterPro"/>
</dbReference>
<dbReference type="InterPro" id="IPR042509">
    <property type="entry name" value="ZCCHC3"/>
</dbReference>
<dbReference type="SMART" id="SM00343">
    <property type="entry name" value="ZnF_C2HC"/>
    <property type="match status" value="3"/>
</dbReference>
<comment type="caution">
    <text evidence="3">The sequence shown here is derived from an EMBL/GenBank/DDBJ whole genome shotgun (WGS) entry which is preliminary data.</text>
</comment>
<dbReference type="PANTHER" id="PTHR22639">
    <property type="entry name" value="GAG-RELATED PROTEIN"/>
    <property type="match status" value="1"/>
</dbReference>
<organism evidence="3 4">
    <name type="scientific">Rhipicephalus microplus</name>
    <name type="common">Cattle tick</name>
    <name type="synonym">Boophilus microplus</name>
    <dbReference type="NCBI Taxonomy" id="6941"/>
    <lineage>
        <taxon>Eukaryota</taxon>
        <taxon>Metazoa</taxon>
        <taxon>Ecdysozoa</taxon>
        <taxon>Arthropoda</taxon>
        <taxon>Chelicerata</taxon>
        <taxon>Arachnida</taxon>
        <taxon>Acari</taxon>
        <taxon>Parasitiformes</taxon>
        <taxon>Ixodida</taxon>
        <taxon>Ixodoidea</taxon>
        <taxon>Ixodidae</taxon>
        <taxon>Rhipicephalinae</taxon>
        <taxon>Rhipicephalus</taxon>
        <taxon>Boophilus</taxon>
    </lineage>
</organism>
<sequence length="242" mass="26658">MEFKEGFSTAPSPYPIKLTATPMLLRDAFLKTLNGRMLPRRRAFAEAAEASIHVDFAQLVKLLTYDVGVNSTRAVEVLLKTGGLRLKTRTVPFVSVARQVASVTCLYLPCYVPHNKVAIGLKSYGTMLGIAEARYKDRPSINTGTRYLKMAIRLEKPLPNFARVGGHKTTFEYRGVMSLCHHCNREGHFKAQCDTPHCASCGVLGHRTDTCTESCRRCGAAHASVDCTARKTCIMAAAMDID</sequence>
<dbReference type="InterPro" id="IPR001878">
    <property type="entry name" value="Znf_CCHC"/>
</dbReference>
<evidence type="ECO:0000313" key="4">
    <source>
        <dbReference type="Proteomes" id="UP000821866"/>
    </source>
</evidence>
<dbReference type="Proteomes" id="UP000821866">
    <property type="component" value="Chromosome 8"/>
</dbReference>
<feature type="domain" description="CCHC-type" evidence="2">
    <location>
        <begin position="180"/>
        <end position="193"/>
    </location>
</feature>
<dbReference type="PROSITE" id="PS50158">
    <property type="entry name" value="ZF_CCHC"/>
    <property type="match status" value="1"/>
</dbReference>
<keyword evidence="4" id="KW-1185">Reference proteome</keyword>
<dbReference type="GO" id="GO:0002218">
    <property type="term" value="P:activation of innate immune response"/>
    <property type="evidence" value="ECO:0007669"/>
    <property type="project" value="InterPro"/>
</dbReference>
<dbReference type="PANTHER" id="PTHR22639:SF3">
    <property type="entry name" value="ZINC FINGER CCHC DOMAIN-CONTAINING PROTEIN 3"/>
    <property type="match status" value="1"/>
</dbReference>
<dbReference type="GO" id="GO:0003690">
    <property type="term" value="F:double-stranded DNA binding"/>
    <property type="evidence" value="ECO:0007669"/>
    <property type="project" value="InterPro"/>
</dbReference>
<evidence type="ECO:0000313" key="3">
    <source>
        <dbReference type="EMBL" id="KAH8018727.1"/>
    </source>
</evidence>
<name>A0A9J6D9I7_RHIMP</name>
<dbReference type="EMBL" id="JABSTU010000010">
    <property type="protein sequence ID" value="KAH8018727.1"/>
    <property type="molecule type" value="Genomic_DNA"/>
</dbReference>
<dbReference type="SUPFAM" id="SSF57756">
    <property type="entry name" value="Retrovirus zinc finger-like domains"/>
    <property type="match status" value="1"/>
</dbReference>
<reference evidence="3" key="2">
    <citation type="submission" date="2021-09" db="EMBL/GenBank/DDBJ databases">
        <authorList>
            <person name="Jia N."/>
            <person name="Wang J."/>
            <person name="Shi W."/>
            <person name="Du L."/>
            <person name="Sun Y."/>
            <person name="Zhan W."/>
            <person name="Jiang J."/>
            <person name="Wang Q."/>
            <person name="Zhang B."/>
            <person name="Ji P."/>
            <person name="Sakyi L.B."/>
            <person name="Cui X."/>
            <person name="Yuan T."/>
            <person name="Jiang B."/>
            <person name="Yang W."/>
            <person name="Lam T.T.-Y."/>
            <person name="Chang Q."/>
            <person name="Ding S."/>
            <person name="Wang X."/>
            <person name="Zhu J."/>
            <person name="Ruan X."/>
            <person name="Zhao L."/>
            <person name="Wei J."/>
            <person name="Que T."/>
            <person name="Du C."/>
            <person name="Cheng J."/>
            <person name="Dai P."/>
            <person name="Han X."/>
            <person name="Huang E."/>
            <person name="Gao Y."/>
            <person name="Liu J."/>
            <person name="Shao H."/>
            <person name="Ye R."/>
            <person name="Li L."/>
            <person name="Wei W."/>
            <person name="Wang X."/>
            <person name="Wang C."/>
            <person name="Huo Q."/>
            <person name="Li W."/>
            <person name="Guo W."/>
            <person name="Chen H."/>
            <person name="Chen S."/>
            <person name="Zhou L."/>
            <person name="Zhou L."/>
            <person name="Ni X."/>
            <person name="Tian J."/>
            <person name="Zhou Y."/>
            <person name="Sheng Y."/>
            <person name="Liu T."/>
            <person name="Pan Y."/>
            <person name="Xia L."/>
            <person name="Li J."/>
            <person name="Zhao F."/>
            <person name="Cao W."/>
        </authorList>
    </citation>
    <scope>NUCLEOTIDE SEQUENCE</scope>
    <source>
        <strain evidence="3">Rmic-2018</strain>
        <tissue evidence="3">Larvae</tissue>
    </source>
</reference>
<proteinExistence type="predicted"/>
<keyword evidence="1" id="KW-0863">Zinc-finger</keyword>
<protein>
    <recommendedName>
        <fullName evidence="2">CCHC-type domain-containing protein</fullName>
    </recommendedName>
</protein>
<reference evidence="3" key="1">
    <citation type="journal article" date="2020" name="Cell">
        <title>Large-Scale Comparative Analyses of Tick Genomes Elucidate Their Genetic Diversity and Vector Capacities.</title>
        <authorList>
            <consortium name="Tick Genome and Microbiome Consortium (TIGMIC)"/>
            <person name="Jia N."/>
            <person name="Wang J."/>
            <person name="Shi W."/>
            <person name="Du L."/>
            <person name="Sun Y."/>
            <person name="Zhan W."/>
            <person name="Jiang J.F."/>
            <person name="Wang Q."/>
            <person name="Zhang B."/>
            <person name="Ji P."/>
            <person name="Bell-Sakyi L."/>
            <person name="Cui X.M."/>
            <person name="Yuan T.T."/>
            <person name="Jiang B.G."/>
            <person name="Yang W.F."/>
            <person name="Lam T.T."/>
            <person name="Chang Q.C."/>
            <person name="Ding S.J."/>
            <person name="Wang X.J."/>
            <person name="Zhu J.G."/>
            <person name="Ruan X.D."/>
            <person name="Zhao L."/>
            <person name="Wei J.T."/>
            <person name="Ye R.Z."/>
            <person name="Que T.C."/>
            <person name="Du C.H."/>
            <person name="Zhou Y.H."/>
            <person name="Cheng J.X."/>
            <person name="Dai P.F."/>
            <person name="Guo W.B."/>
            <person name="Han X.H."/>
            <person name="Huang E.J."/>
            <person name="Li L.F."/>
            <person name="Wei W."/>
            <person name="Gao Y.C."/>
            <person name="Liu J.Z."/>
            <person name="Shao H.Z."/>
            <person name="Wang X."/>
            <person name="Wang C.C."/>
            <person name="Yang T.C."/>
            <person name="Huo Q.B."/>
            <person name="Li W."/>
            <person name="Chen H.Y."/>
            <person name="Chen S.E."/>
            <person name="Zhou L.G."/>
            <person name="Ni X.B."/>
            <person name="Tian J.H."/>
            <person name="Sheng Y."/>
            <person name="Liu T."/>
            <person name="Pan Y.S."/>
            <person name="Xia L.Y."/>
            <person name="Li J."/>
            <person name="Zhao F."/>
            <person name="Cao W.C."/>
        </authorList>
    </citation>
    <scope>NUCLEOTIDE SEQUENCE</scope>
    <source>
        <strain evidence="3">Rmic-2018</strain>
    </source>
</reference>